<evidence type="ECO:0000313" key="6">
    <source>
        <dbReference type="EMBL" id="KAF7138292.1"/>
    </source>
</evidence>
<dbReference type="GO" id="GO:0010256">
    <property type="term" value="P:endomembrane system organization"/>
    <property type="evidence" value="ECO:0007669"/>
    <property type="project" value="TreeGrafter"/>
</dbReference>
<keyword evidence="3" id="KW-0812">Transmembrane</keyword>
<reference evidence="6" key="1">
    <citation type="submission" date="2019-11" db="EMBL/GenBank/DDBJ databases">
        <authorList>
            <person name="Liu Y."/>
            <person name="Hou J."/>
            <person name="Li T.-Q."/>
            <person name="Guan C.-H."/>
            <person name="Wu X."/>
            <person name="Wu H.-Z."/>
            <person name="Ling F."/>
            <person name="Zhang R."/>
            <person name="Shi X.-G."/>
            <person name="Ren J.-P."/>
            <person name="Chen E.-F."/>
            <person name="Sun J.-M."/>
        </authorList>
    </citation>
    <scope>NUCLEOTIDE SEQUENCE</scope>
    <source>
        <strain evidence="6">Adult_tree_wgs_1</strain>
        <tissue evidence="6">Leaves</tissue>
    </source>
</reference>
<dbReference type="EMBL" id="WJXA01000007">
    <property type="protein sequence ID" value="KAF7138292.1"/>
    <property type="molecule type" value="Genomic_DNA"/>
</dbReference>
<dbReference type="GO" id="GO:0005737">
    <property type="term" value="C:cytoplasm"/>
    <property type="evidence" value="ECO:0007669"/>
    <property type="project" value="UniProtKB-ARBA"/>
</dbReference>
<evidence type="ECO:0000256" key="1">
    <source>
        <dbReference type="ARBA" id="ARBA00004141"/>
    </source>
</evidence>
<dbReference type="AlphaFoldDB" id="A0A834GME9"/>
<comment type="caution">
    <text evidence="6">The sequence shown here is derived from an EMBL/GenBank/DDBJ whole genome shotgun (WGS) entry which is preliminary data.</text>
</comment>
<evidence type="ECO:0000256" key="3">
    <source>
        <dbReference type="ARBA" id="ARBA00022692"/>
    </source>
</evidence>
<evidence type="ECO:0000256" key="4">
    <source>
        <dbReference type="ARBA" id="ARBA00022989"/>
    </source>
</evidence>
<dbReference type="PANTHER" id="PTHR31621">
    <property type="entry name" value="PROTEIN DMP3"/>
    <property type="match status" value="1"/>
</dbReference>
<organism evidence="6 7">
    <name type="scientific">Rhododendron simsii</name>
    <name type="common">Sims's rhododendron</name>
    <dbReference type="NCBI Taxonomy" id="118357"/>
    <lineage>
        <taxon>Eukaryota</taxon>
        <taxon>Viridiplantae</taxon>
        <taxon>Streptophyta</taxon>
        <taxon>Embryophyta</taxon>
        <taxon>Tracheophyta</taxon>
        <taxon>Spermatophyta</taxon>
        <taxon>Magnoliopsida</taxon>
        <taxon>eudicotyledons</taxon>
        <taxon>Gunneridae</taxon>
        <taxon>Pentapetalae</taxon>
        <taxon>asterids</taxon>
        <taxon>Ericales</taxon>
        <taxon>Ericaceae</taxon>
        <taxon>Ericoideae</taxon>
        <taxon>Rhodoreae</taxon>
        <taxon>Rhododendron</taxon>
    </lineage>
</organism>
<proteinExistence type="inferred from homology"/>
<sequence length="152" mass="17223">MVAKGFQKTLSKTSLLANFLPTGNLLTFKTLIATVYCGSGGECTHVTTLMITDLLPLCVLSCFFFHFTDNFCVPDRRVNYGFVTPNGLAMFRPGIEVQLPKEERYRLGLSDFVLSSMLALVFLAIPFSDCRSRVVCSRVMRRKWMRSWKGFL</sequence>
<accession>A0A834GME9</accession>
<keyword evidence="5" id="KW-0472">Membrane</keyword>
<keyword evidence="7" id="KW-1185">Reference proteome</keyword>
<dbReference type="PANTHER" id="PTHR31621:SF11">
    <property type="entry name" value="PROTEIN DMP8-RELATED"/>
    <property type="match status" value="1"/>
</dbReference>
<gene>
    <name evidence="6" type="ORF">RHSIM_Rhsim07G0191600</name>
</gene>
<dbReference type="OrthoDB" id="1727173at2759"/>
<keyword evidence="4" id="KW-1133">Transmembrane helix</keyword>
<dbReference type="InterPro" id="IPR007770">
    <property type="entry name" value="DMP"/>
</dbReference>
<dbReference type="Proteomes" id="UP000626092">
    <property type="component" value="Unassembled WGS sequence"/>
</dbReference>
<dbReference type="Pfam" id="PF05078">
    <property type="entry name" value="DUF679"/>
    <property type="match status" value="1"/>
</dbReference>
<protein>
    <submittedName>
        <fullName evidence="6">Uncharacterized protein</fullName>
    </submittedName>
</protein>
<comment type="subcellular location">
    <subcellularLocation>
        <location evidence="1">Membrane</location>
        <topology evidence="1">Multi-pass membrane protein</topology>
    </subcellularLocation>
</comment>
<evidence type="ECO:0000256" key="2">
    <source>
        <dbReference type="ARBA" id="ARBA00008707"/>
    </source>
</evidence>
<name>A0A834GME9_RHOSS</name>
<dbReference type="GO" id="GO:0016020">
    <property type="term" value="C:membrane"/>
    <property type="evidence" value="ECO:0007669"/>
    <property type="project" value="UniProtKB-SubCell"/>
</dbReference>
<comment type="similarity">
    <text evidence="2">Belongs to the plant DMP1 protein family.</text>
</comment>
<evidence type="ECO:0000256" key="5">
    <source>
        <dbReference type="ARBA" id="ARBA00023136"/>
    </source>
</evidence>
<evidence type="ECO:0000313" key="7">
    <source>
        <dbReference type="Proteomes" id="UP000626092"/>
    </source>
</evidence>